<evidence type="ECO:0000259" key="7">
    <source>
        <dbReference type="Pfam" id="PF10283"/>
    </source>
</evidence>
<accession>A0A6J0BLF4</accession>
<dbReference type="OrthoDB" id="416496at2759"/>
<feature type="compositionally biased region" description="Basic and acidic residues" evidence="6">
    <location>
        <begin position="31"/>
        <end position="46"/>
    </location>
</feature>
<evidence type="ECO:0000313" key="8">
    <source>
        <dbReference type="Proteomes" id="UP000829291"/>
    </source>
</evidence>
<dbReference type="GO" id="GO:0042393">
    <property type="term" value="F:histone binding"/>
    <property type="evidence" value="ECO:0007669"/>
    <property type="project" value="InterPro"/>
</dbReference>
<dbReference type="Proteomes" id="UP000829291">
    <property type="component" value="Chromosome 6"/>
</dbReference>
<dbReference type="Pfam" id="PF10283">
    <property type="entry name" value="zf-CCHH"/>
    <property type="match status" value="1"/>
</dbReference>
<dbReference type="FunCoup" id="A0A6J0BLF4">
    <property type="interactions" value="1211"/>
</dbReference>
<feature type="domain" description="PBZ-type" evidence="7">
    <location>
        <begin position="16"/>
        <end position="40"/>
    </location>
</feature>
<dbReference type="InterPro" id="IPR019361">
    <property type="entry name" value="HPF1"/>
</dbReference>
<dbReference type="AlphaFoldDB" id="A0A6J0BLF4"/>
<dbReference type="GO" id="GO:0005694">
    <property type="term" value="C:chromosome"/>
    <property type="evidence" value="ECO:0007669"/>
    <property type="project" value="UniProtKB-SubCell"/>
</dbReference>
<evidence type="ECO:0000256" key="4">
    <source>
        <dbReference type="ARBA" id="ARBA00022454"/>
    </source>
</evidence>
<reference evidence="9" key="1">
    <citation type="submission" date="2025-08" db="UniProtKB">
        <authorList>
            <consortium name="RefSeq"/>
        </authorList>
    </citation>
    <scope>IDENTIFICATION</scope>
    <source>
        <tissue evidence="9">Thorax and Abdomen</tissue>
    </source>
</reference>
<feature type="compositionally biased region" description="Basic and acidic residues" evidence="6">
    <location>
        <begin position="108"/>
        <end position="122"/>
    </location>
</feature>
<feature type="compositionally biased region" description="Basic and acidic residues" evidence="6">
    <location>
        <begin position="61"/>
        <end position="70"/>
    </location>
</feature>
<dbReference type="InParanoid" id="A0A6J0BLF4"/>
<dbReference type="Pfam" id="PF10228">
    <property type="entry name" value="HPF1"/>
    <property type="match status" value="1"/>
</dbReference>
<feature type="compositionally biased region" description="Basic residues" evidence="6">
    <location>
        <begin position="47"/>
        <end position="60"/>
    </location>
</feature>
<feature type="region of interest" description="Disordered" evidence="6">
    <location>
        <begin position="28"/>
        <end position="142"/>
    </location>
</feature>
<keyword evidence="5" id="KW-0539">Nucleus</keyword>
<comment type="subcellular location">
    <subcellularLocation>
        <location evidence="2">Chromosome</location>
    </subcellularLocation>
    <subcellularLocation>
        <location evidence="1">Nucleus</location>
    </subcellularLocation>
</comment>
<dbReference type="GO" id="GO:0072572">
    <property type="term" value="F:poly-ADP-D-ribose binding"/>
    <property type="evidence" value="ECO:0007669"/>
    <property type="project" value="TreeGrafter"/>
</dbReference>
<evidence type="ECO:0000256" key="2">
    <source>
        <dbReference type="ARBA" id="ARBA00004286"/>
    </source>
</evidence>
<evidence type="ECO:0000256" key="3">
    <source>
        <dbReference type="ARBA" id="ARBA00010803"/>
    </source>
</evidence>
<feature type="compositionally biased region" description="Polar residues" evidence="6">
    <location>
        <begin position="93"/>
        <end position="107"/>
    </location>
</feature>
<dbReference type="GeneID" id="107221121"/>
<keyword evidence="4" id="KW-0158">Chromosome</keyword>
<dbReference type="GO" id="GO:0005634">
    <property type="term" value="C:nucleus"/>
    <property type="evidence" value="ECO:0007669"/>
    <property type="project" value="UniProtKB-SubCell"/>
</dbReference>
<evidence type="ECO:0000313" key="9">
    <source>
        <dbReference type="RefSeq" id="XP_015515499.2"/>
    </source>
</evidence>
<evidence type="ECO:0000256" key="1">
    <source>
        <dbReference type="ARBA" id="ARBA00004123"/>
    </source>
</evidence>
<proteinExistence type="inferred from homology"/>
<keyword evidence="8" id="KW-1185">Reference proteome</keyword>
<dbReference type="PANTHER" id="PTHR13386:SF1">
    <property type="entry name" value="HISTONE PARYLATION FACTOR 1"/>
    <property type="match status" value="1"/>
</dbReference>
<dbReference type="GO" id="GO:0006974">
    <property type="term" value="P:DNA damage response"/>
    <property type="evidence" value="ECO:0007669"/>
    <property type="project" value="InterPro"/>
</dbReference>
<dbReference type="InterPro" id="IPR019406">
    <property type="entry name" value="APLF_PBZ"/>
</dbReference>
<gene>
    <name evidence="9" type="primary">LOC107221121</name>
</gene>
<sequence>MSSFDELYETYVKDPRTPCNYGVKCYQKNQIHRDKYKHPPPDDRKGKNGTRSKPKKRTRLDRRNDEKDEPSITESDSDSEVPEITSKKCCVSLDSSDQTASAGQSSSKQRESDVGSEDEQKSDIVSYSRNETEDNETESSTLVDEKEFIKEKFLVHMPSDFYSFYELCKEISPNDPCSAFKAADLLLVGPYDVLNGKLLDAKVENNDLYLRHWRYFYDPPEFQTIIKGNDKEGLHFGYWRDEPKKNPVFVAKNSMKVDCKIKPMAETVFGAVDDYLEEKLKTTNPFAKPKVASLRQRLKKFANARCIRLEKSTETMRARERLVVARTFHRAGIVVPYNKKTQLGYRELAATDGNLKKILKQIDESENDAERSDHLINLEEVERLATIAADECDFGTCLELGHDLFSSGSEYVQTIAVRMLTTAYSLLNRPEFLKIVKAHCCDRKTGCVLGII</sequence>
<protein>
    <submittedName>
        <fullName evidence="9">Histone PARylation factor 1</fullName>
    </submittedName>
</protein>
<evidence type="ECO:0000256" key="5">
    <source>
        <dbReference type="ARBA" id="ARBA00023242"/>
    </source>
</evidence>
<evidence type="ECO:0000256" key="6">
    <source>
        <dbReference type="SAM" id="MobiDB-lite"/>
    </source>
</evidence>
<dbReference type="KEGG" id="nlo:107221121"/>
<name>A0A6J0BLF4_NEOLC</name>
<organism evidence="9">
    <name type="scientific">Neodiprion lecontei</name>
    <name type="common">Redheaded pine sawfly</name>
    <dbReference type="NCBI Taxonomy" id="441921"/>
    <lineage>
        <taxon>Eukaryota</taxon>
        <taxon>Metazoa</taxon>
        <taxon>Ecdysozoa</taxon>
        <taxon>Arthropoda</taxon>
        <taxon>Hexapoda</taxon>
        <taxon>Insecta</taxon>
        <taxon>Pterygota</taxon>
        <taxon>Neoptera</taxon>
        <taxon>Endopterygota</taxon>
        <taxon>Hymenoptera</taxon>
        <taxon>Tenthredinoidea</taxon>
        <taxon>Diprionidae</taxon>
        <taxon>Diprioninae</taxon>
        <taxon>Neodiprion</taxon>
    </lineage>
</organism>
<dbReference type="RefSeq" id="XP_015515499.2">
    <property type="nucleotide sequence ID" value="XM_015660013.2"/>
</dbReference>
<dbReference type="PANTHER" id="PTHR13386">
    <property type="entry name" value="HISTONE PARYLATION FACTOR 1"/>
    <property type="match status" value="1"/>
</dbReference>
<comment type="similarity">
    <text evidence="3">Belongs to the HPF1 family.</text>
</comment>